<keyword evidence="2" id="KW-1185">Reference proteome</keyword>
<reference evidence="1 2" key="1">
    <citation type="submission" date="2020-06" db="EMBL/GenBank/DDBJ databases">
        <title>Nonomuraea sp. SMC257, a novel actinomycete isolated from soil.</title>
        <authorList>
            <person name="Chanama M."/>
        </authorList>
    </citation>
    <scope>NUCLEOTIDE SEQUENCE [LARGE SCALE GENOMIC DNA]</scope>
    <source>
        <strain evidence="1 2">SMC257</strain>
    </source>
</reference>
<comment type="caution">
    <text evidence="1">The sequence shown here is derived from an EMBL/GenBank/DDBJ whole genome shotgun (WGS) entry which is preliminary data.</text>
</comment>
<sequence>MRRCLTSAIIVLAVAGCGSDVPVTHTARTTPGPVTVHETPYPDLTCGDGNVTLTYVPSGLTRGPAFRRIKSLTRKLHVRGRTWRGSGGGEQLLVGVVCGVRSVETFAGLVSRAGLGAYEGMPALRWRTRGDMRNFMWLERPGVAVYVAATPGLAHEVQDVADGIALNG</sequence>
<dbReference type="AlphaFoldDB" id="A0A7Y6II08"/>
<dbReference type="EMBL" id="JABWGN010000026">
    <property type="protein sequence ID" value="NUW38035.1"/>
    <property type="molecule type" value="Genomic_DNA"/>
</dbReference>
<accession>A0A7Y6II08</accession>
<evidence type="ECO:0000313" key="1">
    <source>
        <dbReference type="EMBL" id="NUW38035.1"/>
    </source>
</evidence>
<evidence type="ECO:0000313" key="2">
    <source>
        <dbReference type="Proteomes" id="UP000586042"/>
    </source>
</evidence>
<dbReference type="PROSITE" id="PS51257">
    <property type="entry name" value="PROKAR_LIPOPROTEIN"/>
    <property type="match status" value="1"/>
</dbReference>
<dbReference type="Proteomes" id="UP000586042">
    <property type="component" value="Unassembled WGS sequence"/>
</dbReference>
<proteinExistence type="predicted"/>
<evidence type="ECO:0008006" key="3">
    <source>
        <dbReference type="Google" id="ProtNLM"/>
    </source>
</evidence>
<gene>
    <name evidence="1" type="ORF">HTZ77_42555</name>
</gene>
<name>A0A7Y6II08_9ACTN</name>
<dbReference type="RefSeq" id="WP_175595479.1">
    <property type="nucleotide sequence ID" value="NZ_JABWGN010000026.1"/>
</dbReference>
<protein>
    <recommendedName>
        <fullName evidence="3">DUF3558 domain-containing protein</fullName>
    </recommendedName>
</protein>
<organism evidence="1 2">
    <name type="scientific">Nonomuraea montanisoli</name>
    <dbReference type="NCBI Taxonomy" id="2741721"/>
    <lineage>
        <taxon>Bacteria</taxon>
        <taxon>Bacillati</taxon>
        <taxon>Actinomycetota</taxon>
        <taxon>Actinomycetes</taxon>
        <taxon>Streptosporangiales</taxon>
        <taxon>Streptosporangiaceae</taxon>
        <taxon>Nonomuraea</taxon>
    </lineage>
</organism>